<feature type="coiled-coil region" evidence="6">
    <location>
        <begin position="613"/>
        <end position="647"/>
    </location>
</feature>
<feature type="coiled-coil region" evidence="6">
    <location>
        <begin position="415"/>
        <end position="470"/>
    </location>
</feature>
<accession>A0A7I8W8B4</accession>
<sequence>MTVERGGAVSPVHVHVAEDTAVHVHVKKRLDSSHSKSDVRRAIKEREHGWIPPPAKSSIRSRCLASSEPAPGGPRVVEVSTEEEDNVRVKMHEYESRVGELVSEVGSLKAEVALERSLRKETDDVAKSKGKEALLHKLVSVELDATASIRHADGLRDVMRRFRDERKLCGSDWNMINKQRDLLVSKLGDFERGARILVSLLHETHDSEAATHRLIEQRDLLLHKLAKAEEALSQQERTMQEVHMTAEAQKDENLALSGAQTALETTRAHLQKAFKAKEADCNRLAVQVRTLESDLATARLDLEYARNMLASTREKYTKNKEALKKATRVQKERANTSEQKLQIINEQVTQRDADVMELKTENELLRKEKSALDAQVTALHNRLLNIEQDTKVDIDRMEQREREAISRERMSRMEYERAETEIHNARESLGQAERLLEEYKQQLKKAREEADDALSRLEEEQRLTAKLQKECGIAVQEVRSRVQQRLAQLEPVPELLKATELKLADVSQKLNESEKKENELKSKLHQTSQHRQIQNDVHVHELSNVERRVRELEARNVELQSSLAQRDETVHRIQVQLEERSKEVAGLSRQLETAVTESRRITEQARQKSCGKERAAVARISELEAELSAARAEVARVRRERDESERKMNSKLYDLKERLEQSTATNRSMHNYVNFLKTSYANTFGDMGGVSGNACYTPSPSTF</sequence>
<dbReference type="OrthoDB" id="413404at2759"/>
<dbReference type="SUPFAM" id="SSF57997">
    <property type="entry name" value="Tropomyosin"/>
    <property type="match status" value="1"/>
</dbReference>
<evidence type="ECO:0000256" key="5">
    <source>
        <dbReference type="ARBA" id="ARBA00023212"/>
    </source>
</evidence>
<comment type="subcellular location">
    <subcellularLocation>
        <location evidence="1">Cytoplasm</location>
        <location evidence="1">Cytoskeleton</location>
        <location evidence="1">Microtubule organizing center</location>
        <location evidence="1">Centrosome</location>
    </subcellularLocation>
</comment>
<organism evidence="8 9">
    <name type="scientific">Dimorphilus gyrociliatus</name>
    <dbReference type="NCBI Taxonomy" id="2664684"/>
    <lineage>
        <taxon>Eukaryota</taxon>
        <taxon>Metazoa</taxon>
        <taxon>Spiralia</taxon>
        <taxon>Lophotrochozoa</taxon>
        <taxon>Annelida</taxon>
        <taxon>Polychaeta</taxon>
        <taxon>Polychaeta incertae sedis</taxon>
        <taxon>Dinophilidae</taxon>
        <taxon>Dimorphilus</taxon>
    </lineage>
</organism>
<evidence type="ECO:0000256" key="7">
    <source>
        <dbReference type="SAM" id="MobiDB-lite"/>
    </source>
</evidence>
<evidence type="ECO:0000313" key="9">
    <source>
        <dbReference type="Proteomes" id="UP000549394"/>
    </source>
</evidence>
<evidence type="ECO:0000256" key="2">
    <source>
        <dbReference type="ARBA" id="ARBA00009316"/>
    </source>
</evidence>
<dbReference type="GO" id="GO:1902017">
    <property type="term" value="P:regulation of cilium assembly"/>
    <property type="evidence" value="ECO:0007669"/>
    <property type="project" value="TreeGrafter"/>
</dbReference>
<dbReference type="InterPro" id="IPR026099">
    <property type="entry name" value="Odf2-rel"/>
</dbReference>
<proteinExistence type="inferred from homology"/>
<evidence type="ECO:0000256" key="3">
    <source>
        <dbReference type="ARBA" id="ARBA00022490"/>
    </source>
</evidence>
<dbReference type="GO" id="GO:0005813">
    <property type="term" value="C:centrosome"/>
    <property type="evidence" value="ECO:0007669"/>
    <property type="project" value="UniProtKB-SubCell"/>
</dbReference>
<feature type="compositionally biased region" description="Basic and acidic residues" evidence="7">
    <location>
        <begin position="29"/>
        <end position="49"/>
    </location>
</feature>
<protein>
    <submittedName>
        <fullName evidence="8">Uncharacterized protein</fullName>
    </submittedName>
</protein>
<name>A0A7I8W8B4_9ANNE</name>
<feature type="coiled-coil region" evidence="6">
    <location>
        <begin position="319"/>
        <end position="375"/>
    </location>
</feature>
<keyword evidence="4 6" id="KW-0175">Coiled coil</keyword>
<comment type="caution">
    <text evidence="8">The sequence shown here is derived from an EMBL/GenBank/DDBJ whole genome shotgun (WGS) entry which is preliminary data.</text>
</comment>
<keyword evidence="5" id="KW-0206">Cytoskeleton</keyword>
<evidence type="ECO:0000256" key="4">
    <source>
        <dbReference type="ARBA" id="ARBA00023054"/>
    </source>
</evidence>
<dbReference type="Proteomes" id="UP000549394">
    <property type="component" value="Unassembled WGS sequence"/>
</dbReference>
<feature type="coiled-coil region" evidence="6">
    <location>
        <begin position="218"/>
        <end position="245"/>
    </location>
</feature>
<dbReference type="EMBL" id="CAJFCJ010000020">
    <property type="protein sequence ID" value="CAD5124256.1"/>
    <property type="molecule type" value="Genomic_DNA"/>
</dbReference>
<reference evidence="8 9" key="1">
    <citation type="submission" date="2020-08" db="EMBL/GenBank/DDBJ databases">
        <authorList>
            <person name="Hejnol A."/>
        </authorList>
    </citation>
    <scope>NUCLEOTIDE SEQUENCE [LARGE SCALE GENOMIC DNA]</scope>
</reference>
<feature type="region of interest" description="Disordered" evidence="7">
    <location>
        <begin position="28"/>
        <end position="84"/>
    </location>
</feature>
<keyword evidence="3" id="KW-0963">Cytoplasm</keyword>
<evidence type="ECO:0000256" key="6">
    <source>
        <dbReference type="SAM" id="Coils"/>
    </source>
</evidence>
<comment type="similarity">
    <text evidence="2">Belongs to the ODF2 family.</text>
</comment>
<dbReference type="PANTHER" id="PTHR23162">
    <property type="entry name" value="OUTER DENSE FIBER OF SPERM TAILS 2"/>
    <property type="match status" value="1"/>
</dbReference>
<evidence type="ECO:0000313" key="8">
    <source>
        <dbReference type="EMBL" id="CAD5124256.1"/>
    </source>
</evidence>
<evidence type="ECO:0000256" key="1">
    <source>
        <dbReference type="ARBA" id="ARBA00004300"/>
    </source>
</evidence>
<dbReference type="AlphaFoldDB" id="A0A7I8W8B4"/>
<gene>
    <name evidence="8" type="ORF">DGYR_LOCUS11828</name>
</gene>
<feature type="coiled-coil region" evidence="6">
    <location>
        <begin position="496"/>
        <end position="569"/>
    </location>
</feature>
<dbReference type="PANTHER" id="PTHR23162:SF10">
    <property type="entry name" value="FI13205P"/>
    <property type="match status" value="1"/>
</dbReference>
<keyword evidence="9" id="KW-1185">Reference proteome</keyword>